<name>A0A2M6WNR5_9BACT</name>
<keyword evidence="1" id="KW-0732">Signal</keyword>
<comment type="caution">
    <text evidence="2">The sequence shown here is derived from an EMBL/GenBank/DDBJ whole genome shotgun (WGS) entry which is preliminary data.</text>
</comment>
<sequence length="299" mass="32556">MKKIVSIILLCHLSFWTFGQFTVGDVPTKFYANSPGLLSPALAAYESLGSLTLEGYSSFNGFRKNPKSAKITAGGFLKNEKLGFYSNVLKYSVQNTSGTDFSLSTIYRSPLNTKGDKFSLALSFLVFNQKFDPSQVTVVDPNDPVLLNNSNNWLNYEAGFSAAIYRPNNYFVAVRAENLIGTKMNYGNDNFNNVKPRLYGLTLAKFFKSSDFDFGLIVAGSSDIKKFSGEATASLLYKKIIGLNLMANANNIGLGLVFNAGSGFSLGAYSQVLGIGGLSCPASNGFFLQKTFSEVRRSL</sequence>
<gene>
    <name evidence="2" type="ORF">COT98_03930</name>
</gene>
<protein>
    <recommendedName>
        <fullName evidence="4">DUF5723 domain-containing protein</fullName>
    </recommendedName>
</protein>
<reference evidence="3" key="1">
    <citation type="submission" date="2017-09" db="EMBL/GenBank/DDBJ databases">
        <title>Depth-based differentiation of microbial function through sediment-hosted aquifers and enrichment of novel symbionts in the deep terrestrial subsurface.</title>
        <authorList>
            <person name="Probst A.J."/>
            <person name="Ladd B."/>
            <person name="Jarett J.K."/>
            <person name="Geller-Mcgrath D.E."/>
            <person name="Sieber C.M.K."/>
            <person name="Emerson J.B."/>
            <person name="Anantharaman K."/>
            <person name="Thomas B.C."/>
            <person name="Malmstrom R."/>
            <person name="Stieglmeier M."/>
            <person name="Klingl A."/>
            <person name="Woyke T."/>
            <person name="Ryan C.M."/>
            <person name="Banfield J.F."/>
        </authorList>
    </citation>
    <scope>NUCLEOTIDE SEQUENCE [LARGE SCALE GENOMIC DNA]</scope>
</reference>
<proteinExistence type="predicted"/>
<feature type="chain" id="PRO_5014895623" description="DUF5723 domain-containing protein" evidence="1">
    <location>
        <begin position="20"/>
        <end position="299"/>
    </location>
</feature>
<evidence type="ECO:0000313" key="3">
    <source>
        <dbReference type="Proteomes" id="UP000228900"/>
    </source>
</evidence>
<evidence type="ECO:0000313" key="2">
    <source>
        <dbReference type="EMBL" id="PIT94374.1"/>
    </source>
</evidence>
<accession>A0A2M6WNR5</accession>
<organism evidence="2 3">
    <name type="scientific">Candidatus Falkowbacteria bacterium CG10_big_fil_rev_8_21_14_0_10_39_9</name>
    <dbReference type="NCBI Taxonomy" id="1974566"/>
    <lineage>
        <taxon>Bacteria</taxon>
        <taxon>Candidatus Falkowiibacteriota</taxon>
    </lineage>
</organism>
<dbReference type="InterPro" id="IPR019861">
    <property type="entry name" value="PorP/SprF_Bacteroidetes"/>
</dbReference>
<dbReference type="Proteomes" id="UP000228900">
    <property type="component" value="Unassembled WGS sequence"/>
</dbReference>
<dbReference type="AlphaFoldDB" id="A0A2M6WNR5"/>
<evidence type="ECO:0000256" key="1">
    <source>
        <dbReference type="SAM" id="SignalP"/>
    </source>
</evidence>
<dbReference type="EMBL" id="PFAQ01000053">
    <property type="protein sequence ID" value="PIT94374.1"/>
    <property type="molecule type" value="Genomic_DNA"/>
</dbReference>
<feature type="signal peptide" evidence="1">
    <location>
        <begin position="1"/>
        <end position="19"/>
    </location>
</feature>
<evidence type="ECO:0008006" key="4">
    <source>
        <dbReference type="Google" id="ProtNLM"/>
    </source>
</evidence>
<dbReference type="Pfam" id="PF11751">
    <property type="entry name" value="PorP_SprF"/>
    <property type="match status" value="1"/>
</dbReference>